<dbReference type="SUPFAM" id="SSF47565">
    <property type="entry name" value="Insect pheromone/odorant-binding proteins"/>
    <property type="match status" value="1"/>
</dbReference>
<protein>
    <submittedName>
        <fullName evidence="1">Uncharacterized protein</fullName>
    </submittedName>
</protein>
<dbReference type="Proteomes" id="UP000002358">
    <property type="component" value="Chromosome 4"/>
</dbReference>
<name>A0A7M7QJJ8_NASVI</name>
<dbReference type="EnsemblMetazoa" id="XM_031930797">
    <property type="protein sequence ID" value="XP_031786657"/>
    <property type="gene ID" value="LOC103317773"/>
</dbReference>
<reference evidence="1" key="1">
    <citation type="submission" date="2021-01" db="UniProtKB">
        <authorList>
            <consortium name="EnsemblMetazoa"/>
        </authorList>
    </citation>
    <scope>IDENTIFICATION</scope>
</reference>
<dbReference type="KEGG" id="nvi:103317773"/>
<dbReference type="Pfam" id="PF01395">
    <property type="entry name" value="PBP_GOBP"/>
    <property type="match status" value="1"/>
</dbReference>
<dbReference type="InterPro" id="IPR036728">
    <property type="entry name" value="PBP_GOBP_sf"/>
</dbReference>
<proteinExistence type="predicted"/>
<keyword evidence="2" id="KW-1185">Reference proteome</keyword>
<dbReference type="AlphaFoldDB" id="A0A7M7QJJ8"/>
<evidence type="ECO:0000313" key="2">
    <source>
        <dbReference type="Proteomes" id="UP000002358"/>
    </source>
</evidence>
<dbReference type="GO" id="GO:0005549">
    <property type="term" value="F:odorant binding"/>
    <property type="evidence" value="ECO:0007669"/>
    <property type="project" value="InterPro"/>
</dbReference>
<organism evidence="1 2">
    <name type="scientific">Nasonia vitripennis</name>
    <name type="common">Parasitic wasp</name>
    <dbReference type="NCBI Taxonomy" id="7425"/>
    <lineage>
        <taxon>Eukaryota</taxon>
        <taxon>Metazoa</taxon>
        <taxon>Ecdysozoa</taxon>
        <taxon>Arthropoda</taxon>
        <taxon>Hexapoda</taxon>
        <taxon>Insecta</taxon>
        <taxon>Pterygota</taxon>
        <taxon>Neoptera</taxon>
        <taxon>Endopterygota</taxon>
        <taxon>Hymenoptera</taxon>
        <taxon>Apocrita</taxon>
        <taxon>Proctotrupomorpha</taxon>
        <taxon>Chalcidoidea</taxon>
        <taxon>Pteromalidae</taxon>
        <taxon>Pteromalinae</taxon>
        <taxon>Nasonia</taxon>
    </lineage>
</organism>
<dbReference type="RefSeq" id="XP_031786657.1">
    <property type="nucleotide sequence ID" value="XM_031930797.2"/>
</dbReference>
<accession>A0A7M7QJJ8</accession>
<dbReference type="Gene3D" id="1.10.238.20">
    <property type="entry name" value="Pheromone/general odorant binding protein domain"/>
    <property type="match status" value="1"/>
</dbReference>
<dbReference type="OrthoDB" id="5978988at2759"/>
<dbReference type="InParanoid" id="A0A7M7QJJ8"/>
<dbReference type="InterPro" id="IPR006170">
    <property type="entry name" value="PBP/GOBP"/>
</dbReference>
<evidence type="ECO:0000313" key="1">
    <source>
        <dbReference type="EnsemblMetazoa" id="XP_031786657"/>
    </source>
</evidence>
<dbReference type="CDD" id="cd23992">
    <property type="entry name" value="PBP_GOBP"/>
    <property type="match status" value="1"/>
</dbReference>
<dbReference type="SMR" id="A0A7M7QJJ8"/>
<dbReference type="GeneID" id="103317773"/>
<sequence length="142" mass="15683">MPAGEERDPTYLTRARTDRGTFLPSIDDTLHEYETNCARVSGATHSAIEIARNTKMLANTARLNAFAMCMLQQFNVMDSNGIVNPDVMSYSIISNVPNATAGISQQCISKRGIDAVNTARMIMNCYLRANQMVLALSRRDCT</sequence>